<dbReference type="EMBL" id="AMGX01000034">
    <property type="protein sequence ID" value="EXJ57721.1"/>
    <property type="molecule type" value="Genomic_DNA"/>
</dbReference>
<protein>
    <recommendedName>
        <fullName evidence="7">Major facilitator superfamily (MFS) profile domain-containing protein</fullName>
    </recommendedName>
</protein>
<keyword evidence="9" id="KW-1185">Reference proteome</keyword>
<feature type="transmembrane region" description="Helical" evidence="6">
    <location>
        <begin position="60"/>
        <end position="80"/>
    </location>
</feature>
<gene>
    <name evidence="8" type="ORF">A1O5_12511</name>
</gene>
<dbReference type="HOGENOM" id="CLU_001265_17_2_1"/>
<evidence type="ECO:0000256" key="1">
    <source>
        <dbReference type="ARBA" id="ARBA00004141"/>
    </source>
</evidence>
<comment type="caution">
    <text evidence="8">The sequence shown here is derived from an EMBL/GenBank/DDBJ whole genome shotgun (WGS) entry which is preliminary data.</text>
</comment>
<evidence type="ECO:0000313" key="9">
    <source>
        <dbReference type="Proteomes" id="UP000019471"/>
    </source>
</evidence>
<keyword evidence="3 6" id="KW-0812">Transmembrane</keyword>
<feature type="transmembrane region" description="Helical" evidence="6">
    <location>
        <begin position="28"/>
        <end position="48"/>
    </location>
</feature>
<dbReference type="GO" id="GO:0005351">
    <property type="term" value="F:carbohydrate:proton symporter activity"/>
    <property type="evidence" value="ECO:0007669"/>
    <property type="project" value="TreeGrafter"/>
</dbReference>
<feature type="domain" description="Major facilitator superfamily (MFS) profile" evidence="7">
    <location>
        <begin position="1"/>
        <end position="181"/>
    </location>
</feature>
<evidence type="ECO:0000256" key="4">
    <source>
        <dbReference type="ARBA" id="ARBA00022989"/>
    </source>
</evidence>
<feature type="transmembrane region" description="Helical" evidence="6">
    <location>
        <begin position="92"/>
        <end position="116"/>
    </location>
</feature>
<evidence type="ECO:0000256" key="5">
    <source>
        <dbReference type="ARBA" id="ARBA00023136"/>
    </source>
</evidence>
<dbReference type="Proteomes" id="UP000019471">
    <property type="component" value="Unassembled WGS sequence"/>
</dbReference>
<dbReference type="SUPFAM" id="SSF103473">
    <property type="entry name" value="MFS general substrate transporter"/>
    <property type="match status" value="1"/>
</dbReference>
<sequence length="232" mass="25808">MNQWAGINVIVFYSATVLEVNVGLSRNTAIVVGGCLNLAFAVGSLVPALGADRFGRKKPLMFGAIGMGLSMMVVAILLSYSGTDKRKATANASIAFFITYMLSFGGSLNAIPWCYSTEILPLRIRAQGTALVVFNNWIWVFVIVQITPTLVYNITWKTYLVFMAFNFAFVPMIYLWFPETKGLGLEEIDYIFLKSDRLPAERREHVGRQIVGAESYGKPHSTEIETQEKINV</sequence>
<dbReference type="OrthoDB" id="6612291at2759"/>
<dbReference type="AlphaFoldDB" id="W9VZN3"/>
<dbReference type="GeneID" id="19197197"/>
<dbReference type="eggNOG" id="KOG0254">
    <property type="taxonomic scope" value="Eukaryota"/>
</dbReference>
<evidence type="ECO:0000256" key="2">
    <source>
        <dbReference type="ARBA" id="ARBA00010992"/>
    </source>
</evidence>
<keyword evidence="5 6" id="KW-0472">Membrane</keyword>
<dbReference type="InterPro" id="IPR050360">
    <property type="entry name" value="MFS_Sugar_Transporters"/>
</dbReference>
<evidence type="ECO:0000256" key="6">
    <source>
        <dbReference type="SAM" id="Phobius"/>
    </source>
</evidence>
<dbReference type="GO" id="GO:0016020">
    <property type="term" value="C:membrane"/>
    <property type="evidence" value="ECO:0007669"/>
    <property type="project" value="UniProtKB-SubCell"/>
</dbReference>
<comment type="subcellular location">
    <subcellularLocation>
        <location evidence="1">Membrane</location>
        <topology evidence="1">Multi-pass membrane protein</topology>
    </subcellularLocation>
</comment>
<proteinExistence type="inferred from homology"/>
<dbReference type="Pfam" id="PF00083">
    <property type="entry name" value="Sugar_tr"/>
    <property type="match status" value="1"/>
</dbReference>
<dbReference type="STRING" id="1182543.W9VZN3"/>
<organism evidence="8 9">
    <name type="scientific">Cladophialophora psammophila CBS 110553</name>
    <dbReference type="NCBI Taxonomy" id="1182543"/>
    <lineage>
        <taxon>Eukaryota</taxon>
        <taxon>Fungi</taxon>
        <taxon>Dikarya</taxon>
        <taxon>Ascomycota</taxon>
        <taxon>Pezizomycotina</taxon>
        <taxon>Eurotiomycetes</taxon>
        <taxon>Chaetothyriomycetidae</taxon>
        <taxon>Chaetothyriales</taxon>
        <taxon>Herpotrichiellaceae</taxon>
        <taxon>Cladophialophora</taxon>
    </lineage>
</organism>
<dbReference type="RefSeq" id="XP_007751270.1">
    <property type="nucleotide sequence ID" value="XM_007753080.1"/>
</dbReference>
<dbReference type="PANTHER" id="PTHR48022:SF26">
    <property type="entry name" value="MAJOR FACILITATOR SUPERFAMILY (MFS) PROFILE DOMAIN-CONTAINING PROTEIN-RELATED"/>
    <property type="match status" value="1"/>
</dbReference>
<dbReference type="InterPro" id="IPR020846">
    <property type="entry name" value="MFS_dom"/>
</dbReference>
<dbReference type="Gene3D" id="1.20.1250.20">
    <property type="entry name" value="MFS general substrate transporter like domains"/>
    <property type="match status" value="1"/>
</dbReference>
<evidence type="ECO:0000256" key="3">
    <source>
        <dbReference type="ARBA" id="ARBA00022692"/>
    </source>
</evidence>
<reference evidence="8 9" key="1">
    <citation type="submission" date="2013-03" db="EMBL/GenBank/DDBJ databases">
        <title>The Genome Sequence of Cladophialophora psammophila CBS 110553.</title>
        <authorList>
            <consortium name="The Broad Institute Genomics Platform"/>
            <person name="Cuomo C."/>
            <person name="de Hoog S."/>
            <person name="Gorbushina A."/>
            <person name="Walker B."/>
            <person name="Young S.K."/>
            <person name="Zeng Q."/>
            <person name="Gargeya S."/>
            <person name="Fitzgerald M."/>
            <person name="Haas B."/>
            <person name="Abouelleil A."/>
            <person name="Allen A.W."/>
            <person name="Alvarado L."/>
            <person name="Arachchi H.M."/>
            <person name="Berlin A.M."/>
            <person name="Chapman S.B."/>
            <person name="Gainer-Dewar J."/>
            <person name="Goldberg J."/>
            <person name="Griggs A."/>
            <person name="Gujja S."/>
            <person name="Hansen M."/>
            <person name="Howarth C."/>
            <person name="Imamovic A."/>
            <person name="Ireland A."/>
            <person name="Larimer J."/>
            <person name="McCowan C."/>
            <person name="Murphy C."/>
            <person name="Pearson M."/>
            <person name="Poon T.W."/>
            <person name="Priest M."/>
            <person name="Roberts A."/>
            <person name="Saif S."/>
            <person name="Shea T."/>
            <person name="Sisk P."/>
            <person name="Sykes S."/>
            <person name="Wortman J."/>
            <person name="Nusbaum C."/>
            <person name="Birren B."/>
        </authorList>
    </citation>
    <scope>NUCLEOTIDE SEQUENCE [LARGE SCALE GENOMIC DNA]</scope>
    <source>
        <strain evidence="8 9">CBS 110553</strain>
    </source>
</reference>
<keyword evidence="4 6" id="KW-1133">Transmembrane helix</keyword>
<feature type="transmembrane region" description="Helical" evidence="6">
    <location>
        <begin position="128"/>
        <end position="147"/>
    </location>
</feature>
<accession>W9VZN3</accession>
<comment type="similarity">
    <text evidence="2">Belongs to the major facilitator superfamily. Sugar transporter (TC 2.A.1.1) family.</text>
</comment>
<dbReference type="InterPro" id="IPR005828">
    <property type="entry name" value="MFS_sugar_transport-like"/>
</dbReference>
<dbReference type="PANTHER" id="PTHR48022">
    <property type="entry name" value="PLASTIDIC GLUCOSE TRANSPORTER 4"/>
    <property type="match status" value="1"/>
</dbReference>
<dbReference type="PROSITE" id="PS50850">
    <property type="entry name" value="MFS"/>
    <property type="match status" value="1"/>
</dbReference>
<feature type="transmembrane region" description="Helical" evidence="6">
    <location>
        <begin position="159"/>
        <end position="177"/>
    </location>
</feature>
<name>W9VZN3_9EURO</name>
<evidence type="ECO:0000313" key="8">
    <source>
        <dbReference type="EMBL" id="EXJ57721.1"/>
    </source>
</evidence>
<dbReference type="InterPro" id="IPR036259">
    <property type="entry name" value="MFS_trans_sf"/>
</dbReference>
<evidence type="ECO:0000259" key="7">
    <source>
        <dbReference type="PROSITE" id="PS50850"/>
    </source>
</evidence>